<evidence type="ECO:0000256" key="4">
    <source>
        <dbReference type="ARBA" id="ARBA00012483"/>
    </source>
</evidence>
<reference evidence="16" key="1">
    <citation type="submission" date="2022-03" db="EMBL/GenBank/DDBJ databases">
        <authorList>
            <person name="Legras J.-L."/>
            <person name="Devillers H."/>
            <person name="Grondin C."/>
        </authorList>
    </citation>
    <scope>NUCLEOTIDE SEQUENCE</scope>
    <source>
        <strain evidence="16">CLIB 1423</strain>
    </source>
</reference>
<dbReference type="PANTHER" id="PTHR22938">
    <property type="entry name" value="ZINC FINGER PROTEIN 598"/>
    <property type="match status" value="1"/>
</dbReference>
<keyword evidence="17" id="KW-1185">Reference proteome</keyword>
<feature type="compositionally biased region" description="Low complexity" evidence="13">
    <location>
        <begin position="505"/>
        <end position="514"/>
    </location>
</feature>
<dbReference type="GO" id="GO:0005737">
    <property type="term" value="C:cytoplasm"/>
    <property type="evidence" value="ECO:0007669"/>
    <property type="project" value="UniProtKB-SubCell"/>
</dbReference>
<keyword evidence="10" id="KW-0862">Zinc</keyword>
<dbReference type="EC" id="2.3.2.27" evidence="4"/>
<dbReference type="GO" id="GO:0043022">
    <property type="term" value="F:ribosome binding"/>
    <property type="evidence" value="ECO:0007669"/>
    <property type="project" value="TreeGrafter"/>
</dbReference>
<evidence type="ECO:0000313" key="16">
    <source>
        <dbReference type="EMBL" id="CAH2350412.1"/>
    </source>
</evidence>
<evidence type="ECO:0000256" key="6">
    <source>
        <dbReference type="ARBA" id="ARBA00022553"/>
    </source>
</evidence>
<evidence type="ECO:0000259" key="15">
    <source>
        <dbReference type="PROSITE" id="PS50157"/>
    </source>
</evidence>
<dbReference type="InterPro" id="IPR001841">
    <property type="entry name" value="Znf_RING"/>
</dbReference>
<evidence type="ECO:0000256" key="10">
    <source>
        <dbReference type="ARBA" id="ARBA00022833"/>
    </source>
</evidence>
<evidence type="ECO:0000256" key="12">
    <source>
        <dbReference type="PROSITE-ProRule" id="PRU00042"/>
    </source>
</evidence>
<evidence type="ECO:0000256" key="1">
    <source>
        <dbReference type="ARBA" id="ARBA00000900"/>
    </source>
</evidence>
<dbReference type="Pfam" id="PF23202">
    <property type="entry name" value="PAH_ZNF598"/>
    <property type="match status" value="1"/>
</dbReference>
<evidence type="ECO:0000256" key="5">
    <source>
        <dbReference type="ARBA" id="ARBA00022490"/>
    </source>
</evidence>
<dbReference type="PROSITE" id="PS00518">
    <property type="entry name" value="ZF_RING_1"/>
    <property type="match status" value="1"/>
</dbReference>
<comment type="caution">
    <text evidence="16">The sequence shown here is derived from an EMBL/GenBank/DDBJ whole genome shotgun (WGS) entry which is preliminary data.</text>
</comment>
<accession>A0A9P0VWF7</accession>
<feature type="region of interest" description="Disordered" evidence="13">
    <location>
        <begin position="1"/>
        <end position="45"/>
    </location>
</feature>
<evidence type="ECO:0000256" key="13">
    <source>
        <dbReference type="SAM" id="MobiDB-lite"/>
    </source>
</evidence>
<evidence type="ECO:0000256" key="3">
    <source>
        <dbReference type="ARBA" id="ARBA00004906"/>
    </source>
</evidence>
<dbReference type="Pfam" id="PF23230">
    <property type="entry name" value="zf-C2H2_13"/>
    <property type="match status" value="1"/>
</dbReference>
<name>A0A9P0VWF7_9ASCO</name>
<comment type="similarity">
    <text evidence="11">Belongs to the ZNF598/HEL2 family.</text>
</comment>
<dbReference type="GO" id="GO:0061630">
    <property type="term" value="F:ubiquitin protein ligase activity"/>
    <property type="evidence" value="ECO:0007669"/>
    <property type="project" value="UniProtKB-EC"/>
</dbReference>
<organism evidence="16 17">
    <name type="scientific">[Candida] railenensis</name>
    <dbReference type="NCBI Taxonomy" id="45579"/>
    <lineage>
        <taxon>Eukaryota</taxon>
        <taxon>Fungi</taxon>
        <taxon>Dikarya</taxon>
        <taxon>Ascomycota</taxon>
        <taxon>Saccharomycotina</taxon>
        <taxon>Pichiomycetes</taxon>
        <taxon>Debaryomycetaceae</taxon>
        <taxon>Kurtzmaniella</taxon>
    </lineage>
</organism>
<dbReference type="InterPro" id="IPR057634">
    <property type="entry name" value="PAH_ZNF598/HEL2"/>
</dbReference>
<keyword evidence="7" id="KW-0808">Transferase</keyword>
<dbReference type="SMART" id="SM00355">
    <property type="entry name" value="ZnF_C2H2"/>
    <property type="match status" value="4"/>
</dbReference>
<dbReference type="GO" id="GO:0016567">
    <property type="term" value="P:protein ubiquitination"/>
    <property type="evidence" value="ECO:0007669"/>
    <property type="project" value="TreeGrafter"/>
</dbReference>
<dbReference type="Pfam" id="PF25447">
    <property type="entry name" value="RING_ZNF598"/>
    <property type="match status" value="1"/>
</dbReference>
<protein>
    <recommendedName>
        <fullName evidence="4">RING-type E3 ubiquitin transferase</fullName>
        <ecNumber evidence="4">2.3.2.27</ecNumber>
    </recommendedName>
</protein>
<feature type="region of interest" description="Disordered" evidence="13">
    <location>
        <begin position="444"/>
        <end position="609"/>
    </location>
</feature>
<feature type="compositionally biased region" description="Low complexity" evidence="13">
    <location>
        <begin position="562"/>
        <end position="574"/>
    </location>
</feature>
<feature type="compositionally biased region" description="Polar residues" evidence="13">
    <location>
        <begin position="544"/>
        <end position="555"/>
    </location>
</feature>
<evidence type="ECO:0000313" key="17">
    <source>
        <dbReference type="Proteomes" id="UP000837801"/>
    </source>
</evidence>
<sequence length="632" mass="70901">MSVQPSGNRRSRVSRGGNGEGNTSKKTQGPRRKNPTNSNTSELVTDESLDDSEVCIICANKLIYAALSPCIHTVCHVCAFRQRALYEKKACLVCRTECDRMIITEQIDKTFNDFSDASSFECHDPKYNIDFTSSYAYKDTLGLLDFSCKVCNETFPSFKTLSEHVKNEHHKYFCLICSHNRKAFVSELKLYNFKQLQKHQGEGDEQGFFGHPECKHCRGKRFYSEDELNIHIRDHHERCHICDQNNPKTADYYKNYDSLFQHFRVDHYVCNFPICLEKKFVVFREELDLTAHMLKEHGGIASGSKVIIGATGRQYQSQLSTFSGIGETSLSANRSNNSKGFDDADSFDTKKKRLEERAKHYLNYNNTSIKAFQKLNANFRSKNISAKELLKNYEELFTKQTPEEINLLIYEMAELFPEHSQERKSLSSISEELVVNNSKERFPMLNGSGSSSTASIHSWTGNGIRKSSPNNNELFPALAKPKKASGSPSLNQPIRYSKVVRKIGSPSPSSSSSSTPVNFKPTYLNKNTSPSVDSLPVLGGGSKGNSSTSLSNDNGILQPKPTTSSSSSTILSNSKFPSLEKKSNKKPIPRVNPVITPTSWGPSSNTIRESKPAKELDFGIQIIAKKKKNGNR</sequence>
<feature type="domain" description="RING-type" evidence="14">
    <location>
        <begin position="55"/>
        <end position="95"/>
    </location>
</feature>
<keyword evidence="5" id="KW-0963">Cytoplasm</keyword>
<feature type="compositionally biased region" description="Low complexity" evidence="13">
    <location>
        <begin position="448"/>
        <end position="458"/>
    </location>
</feature>
<dbReference type="GO" id="GO:0008270">
    <property type="term" value="F:zinc ion binding"/>
    <property type="evidence" value="ECO:0007669"/>
    <property type="project" value="UniProtKB-KW"/>
</dbReference>
<dbReference type="InterPro" id="IPR017907">
    <property type="entry name" value="Znf_RING_CS"/>
</dbReference>
<dbReference type="AlphaFoldDB" id="A0A9P0VWF7"/>
<dbReference type="InterPro" id="IPR013083">
    <property type="entry name" value="Znf_RING/FYVE/PHD"/>
</dbReference>
<comment type="subcellular location">
    <subcellularLocation>
        <location evidence="2">Cytoplasm</location>
    </subcellularLocation>
</comment>
<dbReference type="GO" id="GO:0072344">
    <property type="term" value="P:rescue of stalled ribosome"/>
    <property type="evidence" value="ECO:0007669"/>
    <property type="project" value="InterPro"/>
</dbReference>
<dbReference type="EMBL" id="CAKXYY010000001">
    <property type="protein sequence ID" value="CAH2350412.1"/>
    <property type="molecule type" value="Genomic_DNA"/>
</dbReference>
<dbReference type="InterPro" id="IPR044288">
    <property type="entry name" value="ZNF598/HEL2"/>
</dbReference>
<dbReference type="SUPFAM" id="SSF57850">
    <property type="entry name" value="RING/U-box"/>
    <property type="match status" value="1"/>
</dbReference>
<feature type="domain" description="C2H2-type" evidence="15">
    <location>
        <begin position="146"/>
        <end position="169"/>
    </location>
</feature>
<evidence type="ECO:0000256" key="11">
    <source>
        <dbReference type="ARBA" id="ARBA00035113"/>
    </source>
</evidence>
<keyword evidence="9 12" id="KW-0863">Zinc-finger</keyword>
<feature type="compositionally biased region" description="Polar residues" evidence="13">
    <location>
        <begin position="595"/>
        <end position="607"/>
    </location>
</feature>
<evidence type="ECO:0000256" key="2">
    <source>
        <dbReference type="ARBA" id="ARBA00004496"/>
    </source>
</evidence>
<dbReference type="InterPro" id="IPR056437">
    <property type="entry name" value="Znf-C2H2_ZNF598/HEL2"/>
</dbReference>
<dbReference type="CDD" id="cd16615">
    <property type="entry name" value="RING-HC_ZNF598"/>
    <property type="match status" value="1"/>
</dbReference>
<feature type="compositionally biased region" description="Polar residues" evidence="13">
    <location>
        <begin position="459"/>
        <end position="473"/>
    </location>
</feature>
<evidence type="ECO:0000256" key="9">
    <source>
        <dbReference type="ARBA" id="ARBA00022771"/>
    </source>
</evidence>
<dbReference type="PROSITE" id="PS50157">
    <property type="entry name" value="ZINC_FINGER_C2H2_2"/>
    <property type="match status" value="1"/>
</dbReference>
<dbReference type="PANTHER" id="PTHR22938:SF0">
    <property type="entry name" value="E3 UBIQUITIN-PROTEIN LIGASE ZNF598"/>
    <property type="match status" value="1"/>
</dbReference>
<keyword evidence="8" id="KW-0479">Metal-binding</keyword>
<dbReference type="PROSITE" id="PS50089">
    <property type="entry name" value="ZF_RING_2"/>
    <property type="match status" value="1"/>
</dbReference>
<dbReference type="Gene3D" id="3.30.40.10">
    <property type="entry name" value="Zinc/RING finger domain, C3HC4 (zinc finger)"/>
    <property type="match status" value="1"/>
</dbReference>
<comment type="catalytic activity">
    <reaction evidence="1">
        <text>S-ubiquitinyl-[E2 ubiquitin-conjugating enzyme]-L-cysteine + [acceptor protein]-L-lysine = [E2 ubiquitin-conjugating enzyme]-L-cysteine + N(6)-ubiquitinyl-[acceptor protein]-L-lysine.</text>
        <dbReference type="EC" id="2.3.2.27"/>
    </reaction>
</comment>
<evidence type="ECO:0000256" key="7">
    <source>
        <dbReference type="ARBA" id="ARBA00022679"/>
    </source>
</evidence>
<evidence type="ECO:0000259" key="14">
    <source>
        <dbReference type="PROSITE" id="PS50089"/>
    </source>
</evidence>
<dbReference type="OrthoDB" id="3838338at2759"/>
<gene>
    <name evidence="16" type="ORF">CLIB1423_01S09494</name>
</gene>
<proteinExistence type="inferred from homology"/>
<dbReference type="InterPro" id="IPR013087">
    <property type="entry name" value="Znf_C2H2_type"/>
</dbReference>
<evidence type="ECO:0000256" key="8">
    <source>
        <dbReference type="ARBA" id="ARBA00022723"/>
    </source>
</evidence>
<comment type="pathway">
    <text evidence="3">Protein modification; protein ubiquitination.</text>
</comment>
<dbReference type="Proteomes" id="UP000837801">
    <property type="component" value="Unassembled WGS sequence"/>
</dbReference>
<dbReference type="InterPro" id="IPR041888">
    <property type="entry name" value="RING-HC_ZNF598/HEL2"/>
</dbReference>
<keyword evidence="6" id="KW-0597">Phosphoprotein</keyword>